<keyword evidence="3" id="KW-1185">Reference proteome</keyword>
<dbReference type="Gene3D" id="3.90.1150.200">
    <property type="match status" value="1"/>
</dbReference>
<dbReference type="RefSeq" id="WP_076112438.1">
    <property type="nucleotide sequence ID" value="NZ_MPTB01000026.1"/>
</dbReference>
<dbReference type="EMBL" id="MPTB01000026">
    <property type="protein sequence ID" value="OMD45374.1"/>
    <property type="molecule type" value="Genomic_DNA"/>
</dbReference>
<dbReference type="Proteomes" id="UP000187412">
    <property type="component" value="Unassembled WGS sequence"/>
</dbReference>
<organism evidence="2 3">
    <name type="scientific">Paenibacillus borealis</name>
    <dbReference type="NCBI Taxonomy" id="160799"/>
    <lineage>
        <taxon>Bacteria</taxon>
        <taxon>Bacillati</taxon>
        <taxon>Bacillota</taxon>
        <taxon>Bacilli</taxon>
        <taxon>Bacillales</taxon>
        <taxon>Paenibacillaceae</taxon>
        <taxon>Paenibacillus</taxon>
    </lineage>
</organism>
<dbReference type="InterPro" id="IPR014922">
    <property type="entry name" value="YdhG-like"/>
</dbReference>
<feature type="domain" description="YdhG-like" evidence="1">
    <location>
        <begin position="36"/>
        <end position="142"/>
    </location>
</feature>
<comment type="caution">
    <text evidence="2">The sequence shown here is derived from an EMBL/GenBank/DDBJ whole genome shotgun (WGS) entry which is preliminary data.</text>
</comment>
<evidence type="ECO:0000313" key="3">
    <source>
        <dbReference type="Proteomes" id="UP000187412"/>
    </source>
</evidence>
<accession>A0ABX3H4J8</accession>
<gene>
    <name evidence="2" type="ORF">BSK56_19840</name>
</gene>
<protein>
    <recommendedName>
        <fullName evidence="1">YdhG-like domain-containing protein</fullName>
    </recommendedName>
</protein>
<name>A0ABX3H4J8_PAEBO</name>
<evidence type="ECO:0000313" key="2">
    <source>
        <dbReference type="EMBL" id="OMD45374.1"/>
    </source>
</evidence>
<proteinExistence type="predicted"/>
<dbReference type="SUPFAM" id="SSF159888">
    <property type="entry name" value="YdhG-like"/>
    <property type="match status" value="1"/>
</dbReference>
<dbReference type="Pfam" id="PF08818">
    <property type="entry name" value="DUF1801"/>
    <property type="match status" value="1"/>
</dbReference>
<sequence length="154" mass="17047">MTNSKNEPGIPGKKPVKLSGPEQVAQFLSGLEHPFKREIEEVRNIILGVNDQITEHIKWKAPSFCFNGEDRITFNLHGKGFFRLVFHTGAKVQEHAVKGNLFDDPTGLLEWVAADRAIVTITDMEDVEGKQEKLAEVVAQWIKGTADGHTGGPC</sequence>
<evidence type="ECO:0000259" key="1">
    <source>
        <dbReference type="Pfam" id="PF08818"/>
    </source>
</evidence>
<reference evidence="2 3" key="1">
    <citation type="submission" date="2016-10" db="EMBL/GenBank/DDBJ databases">
        <title>Paenibacillus species isolates.</title>
        <authorList>
            <person name="Beno S.M."/>
        </authorList>
    </citation>
    <scope>NUCLEOTIDE SEQUENCE [LARGE SCALE GENOMIC DNA]</scope>
    <source>
        <strain evidence="2 3">FSL H7-0744</strain>
    </source>
</reference>